<organism evidence="9 10">
    <name type="scientific">Plasmodiophora brassicae</name>
    <name type="common">Clubroot disease agent</name>
    <dbReference type="NCBI Taxonomy" id="37360"/>
    <lineage>
        <taxon>Eukaryota</taxon>
        <taxon>Sar</taxon>
        <taxon>Rhizaria</taxon>
        <taxon>Endomyxa</taxon>
        <taxon>Phytomyxea</taxon>
        <taxon>Plasmodiophorida</taxon>
        <taxon>Plasmodiophoridae</taxon>
        <taxon>Plasmodiophora</taxon>
    </lineage>
</organism>
<dbReference type="InterPro" id="IPR002893">
    <property type="entry name" value="Znf_MYND"/>
</dbReference>
<dbReference type="InterPro" id="IPR036770">
    <property type="entry name" value="Ankyrin_rpt-contain_sf"/>
</dbReference>
<protein>
    <recommendedName>
        <fullName evidence="8">MYND-type domain-containing protein</fullName>
    </recommendedName>
</protein>
<evidence type="ECO:0000256" key="2">
    <source>
        <dbReference type="ARBA" id="ARBA00022737"/>
    </source>
</evidence>
<dbReference type="PANTHER" id="PTHR24171">
    <property type="entry name" value="ANKYRIN REPEAT DOMAIN-CONTAINING PROTEIN 39-RELATED"/>
    <property type="match status" value="1"/>
</dbReference>
<dbReference type="AlphaFoldDB" id="A0A0G4IJS6"/>
<dbReference type="SUPFAM" id="SSF48403">
    <property type="entry name" value="Ankyrin repeat"/>
    <property type="match status" value="1"/>
</dbReference>
<gene>
    <name evidence="9" type="ORF">PBRA_004217</name>
</gene>
<feature type="repeat" description="ANK" evidence="6">
    <location>
        <begin position="200"/>
        <end position="232"/>
    </location>
</feature>
<keyword evidence="1" id="KW-0479">Metal-binding</keyword>
<dbReference type="GO" id="GO:0008270">
    <property type="term" value="F:zinc ion binding"/>
    <property type="evidence" value="ECO:0007669"/>
    <property type="project" value="UniProtKB-KW"/>
</dbReference>
<dbReference type="Pfam" id="PF01753">
    <property type="entry name" value="zf-MYND"/>
    <property type="match status" value="1"/>
</dbReference>
<dbReference type="PROSITE" id="PS50088">
    <property type="entry name" value="ANK_REPEAT"/>
    <property type="match status" value="2"/>
</dbReference>
<dbReference type="Proteomes" id="UP000039324">
    <property type="component" value="Unassembled WGS sequence"/>
</dbReference>
<evidence type="ECO:0000256" key="3">
    <source>
        <dbReference type="ARBA" id="ARBA00022771"/>
    </source>
</evidence>
<keyword evidence="4" id="KW-0862">Zinc</keyword>
<keyword evidence="2" id="KW-0677">Repeat</keyword>
<accession>A0A0G4IJS6</accession>
<dbReference type="InterPro" id="IPR002110">
    <property type="entry name" value="Ankyrin_rpt"/>
</dbReference>
<dbReference type="PROSITE" id="PS50865">
    <property type="entry name" value="ZF_MYND_2"/>
    <property type="match status" value="1"/>
</dbReference>
<evidence type="ECO:0000256" key="6">
    <source>
        <dbReference type="PROSITE-ProRule" id="PRU00023"/>
    </source>
</evidence>
<dbReference type="Gene3D" id="1.25.40.20">
    <property type="entry name" value="Ankyrin repeat-containing domain"/>
    <property type="match status" value="1"/>
</dbReference>
<reference evidence="9 10" key="1">
    <citation type="submission" date="2015-02" db="EMBL/GenBank/DDBJ databases">
        <authorList>
            <person name="Chooi Y.-H."/>
        </authorList>
    </citation>
    <scope>NUCLEOTIDE SEQUENCE [LARGE SCALE GENOMIC DNA]</scope>
    <source>
        <strain evidence="9">E3</strain>
    </source>
</reference>
<evidence type="ECO:0000313" key="10">
    <source>
        <dbReference type="Proteomes" id="UP000039324"/>
    </source>
</evidence>
<evidence type="ECO:0000256" key="4">
    <source>
        <dbReference type="ARBA" id="ARBA00022833"/>
    </source>
</evidence>
<evidence type="ECO:0000256" key="5">
    <source>
        <dbReference type="ARBA" id="ARBA00023043"/>
    </source>
</evidence>
<dbReference type="OrthoDB" id="2125174at2759"/>
<evidence type="ECO:0000259" key="8">
    <source>
        <dbReference type="PROSITE" id="PS50865"/>
    </source>
</evidence>
<keyword evidence="5 6" id="KW-0040">ANK repeat</keyword>
<dbReference type="PROSITE" id="PS50297">
    <property type="entry name" value="ANK_REP_REGION"/>
    <property type="match status" value="1"/>
</dbReference>
<evidence type="ECO:0000256" key="7">
    <source>
        <dbReference type="PROSITE-ProRule" id="PRU00134"/>
    </source>
</evidence>
<dbReference type="SUPFAM" id="SSF144232">
    <property type="entry name" value="HIT/MYND zinc finger-like"/>
    <property type="match status" value="1"/>
</dbReference>
<feature type="repeat" description="ANK" evidence="6">
    <location>
        <begin position="163"/>
        <end position="199"/>
    </location>
</feature>
<evidence type="ECO:0000313" key="9">
    <source>
        <dbReference type="EMBL" id="CEO95491.1"/>
    </source>
</evidence>
<dbReference type="Pfam" id="PF12796">
    <property type="entry name" value="Ank_2"/>
    <property type="match status" value="1"/>
</dbReference>
<evidence type="ECO:0000256" key="1">
    <source>
        <dbReference type="ARBA" id="ARBA00022723"/>
    </source>
</evidence>
<dbReference type="SMART" id="SM00248">
    <property type="entry name" value="ANK"/>
    <property type="match status" value="3"/>
</dbReference>
<dbReference type="STRING" id="37360.A0A0G4IJS6"/>
<name>A0A0G4IJS6_PLABS</name>
<dbReference type="Gene3D" id="6.10.140.2220">
    <property type="match status" value="1"/>
</dbReference>
<keyword evidence="3 7" id="KW-0863">Zinc-finger</keyword>
<dbReference type="EMBL" id="CDSF01000024">
    <property type="protein sequence ID" value="CEO95491.1"/>
    <property type="molecule type" value="Genomic_DNA"/>
</dbReference>
<feature type="domain" description="MYND-type" evidence="8">
    <location>
        <begin position="260"/>
        <end position="299"/>
    </location>
</feature>
<proteinExistence type="predicted"/>
<dbReference type="PROSITE" id="PS01360">
    <property type="entry name" value="ZF_MYND_1"/>
    <property type="match status" value="1"/>
</dbReference>
<keyword evidence="10" id="KW-1185">Reference proteome</keyword>
<sequence length="427" mass="46376">MGRGRKRVSSTLQDRIADQLNAALQFENLTGLYPEDPADSAVDPSLVTPEVVVPEDGDQTPLKGRAAQSLRNEWSGGMDFQPPRLPPFHKAAFTGAVHYFKSDDCDWSQLEVRVSQLNLSPLCCAVQGARMARKVGTGARVETLDVVRILVERGANIYARDCAGNTALHMATGLWANPGTLAIGKYLVEKGMNVNTRNRFGCTALQAPAMSGDQDSVRFLIEAGADPNIPDYEGATPLGSARHRPAIHQIMLRAMDKSACATCGASKDKPLRMCQRCMSVKYCSRDCQKADWKKHKKECRSATTVTPRLVDFATVMSNMARASGVNTAGLQPQLISLRDSGPPANASTKPERTVKIQYGGEQAPMLVYDKARSFQKCILVDDPAFPVIADLIKKDGVCGAKGYFRATFAADGTMSVMVDSLLNPCDW</sequence>